<dbReference type="EMBL" id="LN853228">
    <property type="protein sequence ID" value="CRY95341.1"/>
    <property type="molecule type" value="Genomic_DNA"/>
</dbReference>
<name>A0A0H5Q049_9ZZZZ</name>
<dbReference type="AlphaFoldDB" id="A0A0H5Q049"/>
<protein>
    <submittedName>
        <fullName evidence="1">Uncharacterized protein</fullName>
    </submittedName>
</protein>
<accession>A0A0H5Q049</accession>
<sequence length="159" mass="17261">MTITPNYDTYDYTSEGAVIQSQSIVECRLVDWAENRVLAVSPVAVCGETEVLSGEIRYGGKLLFSVAAASQDGTLISAERGVEFTHRARCESAAPAQQAEVFLTVEKTERRTEGRSVVLSAVVTAHIRLRIPSRLRYLSGGEGVVCGVSRVVRNFHVSA</sequence>
<organism evidence="1">
    <name type="scientific">uncultured prokaryote</name>
    <dbReference type="NCBI Taxonomy" id="198431"/>
    <lineage>
        <taxon>unclassified sequences</taxon>
        <taxon>environmental samples</taxon>
    </lineage>
</organism>
<reference evidence="1" key="2">
    <citation type="submission" date="2015-07" db="EMBL/GenBank/DDBJ databases">
        <title>Plasmids, circular viruses and viroids from rat gut.</title>
        <authorList>
            <person name="Jorgensen T.J."/>
            <person name="Hansen M.A."/>
            <person name="Xu Z."/>
            <person name="Tabak M.A."/>
            <person name="Sorensen S.J."/>
            <person name="Hansen L.H."/>
        </authorList>
    </citation>
    <scope>NUCLEOTIDE SEQUENCE</scope>
    <source>
        <strain evidence="1">RGRH0597</strain>
    </source>
</reference>
<proteinExistence type="predicted"/>
<reference evidence="1" key="1">
    <citation type="submission" date="2015-06" db="EMBL/GenBank/DDBJ databases">
        <authorList>
            <person name="Joergensen T."/>
        </authorList>
    </citation>
    <scope>NUCLEOTIDE SEQUENCE</scope>
    <source>
        <strain evidence="1">RGRH0597</strain>
    </source>
</reference>
<evidence type="ECO:0000313" key="1">
    <source>
        <dbReference type="EMBL" id="CRY95341.1"/>
    </source>
</evidence>